<protein>
    <submittedName>
        <fullName evidence="2">MBL fold metallo-hydrolase</fullName>
    </submittedName>
</protein>
<dbReference type="Gene3D" id="3.60.15.10">
    <property type="entry name" value="Ribonuclease Z/Hydroxyacylglutathione hydrolase-like"/>
    <property type="match status" value="1"/>
</dbReference>
<proteinExistence type="predicted"/>
<dbReference type="Proteomes" id="UP000509222">
    <property type="component" value="Chromosome"/>
</dbReference>
<keyword evidence="2" id="KW-0378">Hydrolase</keyword>
<dbReference type="InterPro" id="IPR001279">
    <property type="entry name" value="Metallo-B-lactamas"/>
</dbReference>
<dbReference type="CDD" id="cd07725">
    <property type="entry name" value="TTHA1429-like_MBL-fold"/>
    <property type="match status" value="1"/>
</dbReference>
<reference evidence="3" key="2">
    <citation type="submission" date="2020-06" db="EMBL/GenBank/DDBJ databases">
        <title>Isolation of Planomicrobium glaciei.</title>
        <authorList>
            <person name="Malisova L."/>
            <person name="Safrankova R."/>
            <person name="Jakubu V."/>
            <person name="Spanelova P."/>
        </authorList>
    </citation>
    <scope>NUCLEOTIDE SEQUENCE [LARGE SCALE GENOMIC DNA]</scope>
    <source>
        <strain evidence="3">NRL-ATB46093</strain>
    </source>
</reference>
<feature type="domain" description="Metallo-beta-lactamase" evidence="1">
    <location>
        <begin position="20"/>
        <end position="227"/>
    </location>
</feature>
<dbReference type="EMBL" id="CP051177">
    <property type="protein sequence ID" value="QKX50688.1"/>
    <property type="molecule type" value="Genomic_DNA"/>
</dbReference>
<dbReference type="PANTHER" id="PTHR23131:SF4">
    <property type="entry name" value="METALLO-BETA-LACTAMASE SUPERFAMILY POTEIN"/>
    <property type="match status" value="1"/>
</dbReference>
<dbReference type="SUPFAM" id="SSF56281">
    <property type="entry name" value="Metallo-hydrolase/oxidoreductase"/>
    <property type="match status" value="1"/>
</dbReference>
<dbReference type="InterPro" id="IPR048933">
    <property type="entry name" value="B_lactamase-like_C"/>
</dbReference>
<name>A0A7H8Q9P1_9BACL</name>
<organism evidence="2 3">
    <name type="scientific">Planococcus glaciei</name>
    <dbReference type="NCBI Taxonomy" id="459472"/>
    <lineage>
        <taxon>Bacteria</taxon>
        <taxon>Bacillati</taxon>
        <taxon>Bacillota</taxon>
        <taxon>Bacilli</taxon>
        <taxon>Bacillales</taxon>
        <taxon>Caryophanaceae</taxon>
        <taxon>Planococcus</taxon>
    </lineage>
</organism>
<dbReference type="SMART" id="SM00849">
    <property type="entry name" value="Lactamase_B"/>
    <property type="match status" value="1"/>
</dbReference>
<dbReference type="Gene3D" id="1.10.10.10">
    <property type="entry name" value="Winged helix-like DNA-binding domain superfamily/Winged helix DNA-binding domain"/>
    <property type="match status" value="1"/>
</dbReference>
<dbReference type="Pfam" id="PF21221">
    <property type="entry name" value="B_lactamase-like_C"/>
    <property type="match status" value="1"/>
</dbReference>
<dbReference type="InterPro" id="IPR036866">
    <property type="entry name" value="RibonucZ/Hydroxyglut_hydro"/>
</dbReference>
<keyword evidence="3" id="KW-1185">Reference proteome</keyword>
<reference evidence="2 3" key="1">
    <citation type="submission" date="2020-04" db="EMBL/GenBank/DDBJ databases">
        <authorList>
            <person name="Pajer P."/>
            <person name="Broz P."/>
        </authorList>
    </citation>
    <scope>NUCLEOTIDE SEQUENCE [LARGE SCALE GENOMIC DNA]</scope>
    <source>
        <strain evidence="3">NRL-ATB46093</strain>
    </source>
</reference>
<dbReference type="Pfam" id="PF00753">
    <property type="entry name" value="Lactamase_B"/>
    <property type="match status" value="1"/>
</dbReference>
<evidence type="ECO:0000313" key="2">
    <source>
        <dbReference type="EMBL" id="QKX50688.1"/>
    </source>
</evidence>
<dbReference type="InterPro" id="IPR036388">
    <property type="entry name" value="WH-like_DNA-bd_sf"/>
</dbReference>
<dbReference type="AlphaFoldDB" id="A0A7H8Q9P1"/>
<gene>
    <name evidence="2" type="ORF">HF394_08890</name>
</gene>
<evidence type="ECO:0000259" key="1">
    <source>
        <dbReference type="SMART" id="SM00849"/>
    </source>
</evidence>
<dbReference type="GO" id="GO:0016787">
    <property type="term" value="F:hydrolase activity"/>
    <property type="evidence" value="ECO:0007669"/>
    <property type="project" value="UniProtKB-KW"/>
</dbReference>
<sequence>MLDQLGIEAIRIDLPFRLNHVNCFMAEGGTGWTIIDAGLNNDYTRGLWELQIGKREITDLLITHYHPDHFGYAGGLQKKTGAKVSMTKTDANSGLSSWQSEFLETMPSHYKASGVPDEKSAQMAGNTADFQPLVNPLPQIDHYFEEGEKVQIGRYEYEVIFTPGHSDGMVCFYNGEKNVLLSADHILPKISPNISYWYHGDDNPLASYLTSLEKISELDAEFVIPSHGKPFYGANSRIAELKTHHAERLEETADVLRETATVYGACELLFNRPLTVHEMRFAVGETLAHLEYLRHAGECEREMDNGVWRYRRR</sequence>
<dbReference type="PANTHER" id="PTHR23131">
    <property type="entry name" value="ENDORIBONUCLEASE LACTB2"/>
    <property type="match status" value="1"/>
</dbReference>
<evidence type="ECO:0000313" key="3">
    <source>
        <dbReference type="Proteomes" id="UP000509222"/>
    </source>
</evidence>
<accession>A0A7H8Q9P1</accession>
<dbReference type="RefSeq" id="WP_176294427.1">
    <property type="nucleotide sequence ID" value="NZ_CP051177.1"/>
</dbReference>
<dbReference type="InterPro" id="IPR050662">
    <property type="entry name" value="Sec-metab_biosynth-thioest"/>
</dbReference>